<dbReference type="AlphaFoldDB" id="A0A0P6W2K6"/>
<organism evidence="1 2">
    <name type="scientific">Rossellomorea vietnamensis</name>
    <dbReference type="NCBI Taxonomy" id="218284"/>
    <lineage>
        <taxon>Bacteria</taxon>
        <taxon>Bacillati</taxon>
        <taxon>Bacillota</taxon>
        <taxon>Bacilli</taxon>
        <taxon>Bacillales</taxon>
        <taxon>Bacillaceae</taxon>
        <taxon>Rossellomorea</taxon>
    </lineage>
</organism>
<dbReference type="EMBL" id="LIXZ01000008">
    <property type="protein sequence ID" value="KPL59353.1"/>
    <property type="molecule type" value="Genomic_DNA"/>
</dbReference>
<proteinExistence type="predicted"/>
<dbReference type="Proteomes" id="UP000050398">
    <property type="component" value="Unassembled WGS sequence"/>
</dbReference>
<reference evidence="1 2" key="1">
    <citation type="submission" date="2015-08" db="EMBL/GenBank/DDBJ databases">
        <title>Draft Genome Sequence of Bacillus vietnamensis UCD-SED5.</title>
        <authorList>
            <person name="Lee R.D."/>
            <person name="Jospin G."/>
            <person name="Lang J.M."/>
            <person name="Coil D.A."/>
            <person name="Eisen J.A."/>
        </authorList>
    </citation>
    <scope>NUCLEOTIDE SEQUENCE [LARGE SCALE GENOMIC DNA]</scope>
    <source>
        <strain evidence="1 2">UCD-SED5</strain>
    </source>
</reference>
<protein>
    <submittedName>
        <fullName evidence="1">Uncharacterized protein</fullName>
    </submittedName>
</protein>
<comment type="caution">
    <text evidence="1">The sequence shown here is derived from an EMBL/GenBank/DDBJ whole genome shotgun (WGS) entry which is preliminary data.</text>
</comment>
<name>A0A0P6W2K6_9BACI</name>
<evidence type="ECO:0000313" key="1">
    <source>
        <dbReference type="EMBL" id="KPL59353.1"/>
    </source>
</evidence>
<evidence type="ECO:0000313" key="2">
    <source>
        <dbReference type="Proteomes" id="UP000050398"/>
    </source>
</evidence>
<sequence length="65" mass="7529">MKIVVIFLQLLRLSSESCEKGFTLKLFHKGTNTKLILLKTMSLENMQEDLFFVRTSTYSKKTGKL</sequence>
<gene>
    <name evidence="1" type="ORF">AM506_12650</name>
</gene>
<accession>A0A0P6W2K6</accession>